<keyword evidence="1" id="KW-0732">Signal</keyword>
<feature type="signal peptide" evidence="1">
    <location>
        <begin position="1"/>
        <end position="20"/>
    </location>
</feature>
<sequence length="428" mass="46275">MSLRKLLMAATALVVLSGCASLQEPRAAAPGVPNPAHVDQVLKGFTDTGKLVGVSALVTENGKEVYFGAFGAADREAGRKMARDTIVSIYSMTKPITGVALMSLWEEGKFRLDDPVAKYIPELANVKVYAGTDASGAPILTAPNRPMTIRDVARHTAGLTYCSKDNLPELKAGCDAANPLALSHSLDDFAKALGSLPLEYQPGEKWRYSFGVDVQALLVQRISGKPFAQYVQEKILTPLHMTDTGFFVPPEKRDRLAAIYERDEDGTFTRKIDDTSITLNTGHWAMTPGGFGLTSTLDDYSRFARMLAGGGELDGVRILKPATVKLMSTSVLDPAVTERSWLPSKGTVGFGIDFAVRTDPPQTADEAAGEVGEFFWDGAAYTLFWVDPKNKLTAVFFTQYQPFGKVPAHKAFRDAVYAGVDPSALPPQ</sequence>
<evidence type="ECO:0000313" key="4">
    <source>
        <dbReference type="Proteomes" id="UP001499951"/>
    </source>
</evidence>
<evidence type="ECO:0000256" key="1">
    <source>
        <dbReference type="SAM" id="SignalP"/>
    </source>
</evidence>
<dbReference type="Proteomes" id="UP001499951">
    <property type="component" value="Unassembled WGS sequence"/>
</dbReference>
<accession>A0ABP3PY48</accession>
<dbReference type="InterPro" id="IPR012338">
    <property type="entry name" value="Beta-lactam/transpept-like"/>
</dbReference>
<feature type="domain" description="Beta-lactamase-related" evidence="2">
    <location>
        <begin position="38"/>
        <end position="411"/>
    </location>
</feature>
<comment type="caution">
    <text evidence="3">The sequence shown here is derived from an EMBL/GenBank/DDBJ whole genome shotgun (WGS) entry which is preliminary data.</text>
</comment>
<dbReference type="RefSeq" id="WP_166935821.1">
    <property type="nucleotide sequence ID" value="NZ_BAAADD010000006.1"/>
</dbReference>
<reference evidence="4" key="1">
    <citation type="journal article" date="2019" name="Int. J. Syst. Evol. Microbiol.">
        <title>The Global Catalogue of Microorganisms (GCM) 10K type strain sequencing project: providing services to taxonomists for standard genome sequencing and annotation.</title>
        <authorList>
            <consortium name="The Broad Institute Genomics Platform"/>
            <consortium name="The Broad Institute Genome Sequencing Center for Infectious Disease"/>
            <person name="Wu L."/>
            <person name="Ma J."/>
        </authorList>
    </citation>
    <scope>NUCLEOTIDE SEQUENCE [LARGE SCALE GENOMIC DNA]</scope>
    <source>
        <strain evidence="4">JCM 15089</strain>
    </source>
</reference>
<gene>
    <name evidence="3" type="ORF">GCM10008942_23860</name>
</gene>
<dbReference type="Pfam" id="PF00144">
    <property type="entry name" value="Beta-lactamase"/>
    <property type="match status" value="1"/>
</dbReference>
<dbReference type="PROSITE" id="PS51257">
    <property type="entry name" value="PROKAR_LIPOPROTEIN"/>
    <property type="match status" value="1"/>
</dbReference>
<name>A0ABP3PY48_9PROT</name>
<keyword evidence="3" id="KW-0378">Hydrolase</keyword>
<dbReference type="EMBL" id="BAAADD010000006">
    <property type="protein sequence ID" value="GAA0574356.1"/>
    <property type="molecule type" value="Genomic_DNA"/>
</dbReference>
<dbReference type="PANTHER" id="PTHR43283">
    <property type="entry name" value="BETA-LACTAMASE-RELATED"/>
    <property type="match status" value="1"/>
</dbReference>
<dbReference type="Gene3D" id="3.40.710.10">
    <property type="entry name" value="DD-peptidase/beta-lactamase superfamily"/>
    <property type="match status" value="1"/>
</dbReference>
<dbReference type="GO" id="GO:0016787">
    <property type="term" value="F:hydrolase activity"/>
    <property type="evidence" value="ECO:0007669"/>
    <property type="project" value="UniProtKB-KW"/>
</dbReference>
<dbReference type="PANTHER" id="PTHR43283:SF3">
    <property type="entry name" value="BETA-LACTAMASE FAMILY PROTEIN (AFU_ORTHOLOGUE AFUA_5G07500)"/>
    <property type="match status" value="1"/>
</dbReference>
<dbReference type="InterPro" id="IPR001466">
    <property type="entry name" value="Beta-lactam-related"/>
</dbReference>
<dbReference type="InterPro" id="IPR050789">
    <property type="entry name" value="Diverse_Enzym_Activities"/>
</dbReference>
<feature type="chain" id="PRO_5045157742" evidence="1">
    <location>
        <begin position="21"/>
        <end position="428"/>
    </location>
</feature>
<evidence type="ECO:0000313" key="3">
    <source>
        <dbReference type="EMBL" id="GAA0574356.1"/>
    </source>
</evidence>
<protein>
    <submittedName>
        <fullName evidence="3">Serine hydrolase domain-containing protein</fullName>
    </submittedName>
</protein>
<keyword evidence="4" id="KW-1185">Reference proteome</keyword>
<proteinExistence type="predicted"/>
<evidence type="ECO:0000259" key="2">
    <source>
        <dbReference type="Pfam" id="PF00144"/>
    </source>
</evidence>
<organism evidence="3 4">
    <name type="scientific">Rhizomicrobium electricum</name>
    <dbReference type="NCBI Taxonomy" id="480070"/>
    <lineage>
        <taxon>Bacteria</taxon>
        <taxon>Pseudomonadati</taxon>
        <taxon>Pseudomonadota</taxon>
        <taxon>Alphaproteobacteria</taxon>
        <taxon>Micropepsales</taxon>
        <taxon>Micropepsaceae</taxon>
        <taxon>Rhizomicrobium</taxon>
    </lineage>
</organism>
<dbReference type="SUPFAM" id="SSF56601">
    <property type="entry name" value="beta-lactamase/transpeptidase-like"/>
    <property type="match status" value="1"/>
</dbReference>